<accession>A0AAV6UX66</accession>
<proteinExistence type="predicted"/>
<protein>
    <submittedName>
        <fullName evidence="1">Uncharacterized protein</fullName>
    </submittedName>
</protein>
<organism evidence="1 2">
    <name type="scientific">Oedothorax gibbosus</name>
    <dbReference type="NCBI Taxonomy" id="931172"/>
    <lineage>
        <taxon>Eukaryota</taxon>
        <taxon>Metazoa</taxon>
        <taxon>Ecdysozoa</taxon>
        <taxon>Arthropoda</taxon>
        <taxon>Chelicerata</taxon>
        <taxon>Arachnida</taxon>
        <taxon>Araneae</taxon>
        <taxon>Araneomorphae</taxon>
        <taxon>Entelegynae</taxon>
        <taxon>Araneoidea</taxon>
        <taxon>Linyphiidae</taxon>
        <taxon>Erigoninae</taxon>
        <taxon>Oedothorax</taxon>
    </lineage>
</organism>
<dbReference type="AlphaFoldDB" id="A0AAV6UX66"/>
<gene>
    <name evidence="1" type="ORF">JTE90_025492</name>
</gene>
<sequence length="84" mass="9833">MLVTFLSNHANEKFGFHSKQLPPPTKISRKKDFCHKKEVEFRRKLKRWPPPNPTQNEKSKGVACPSKRVCSCRHQSIYRRKGVA</sequence>
<keyword evidence="2" id="KW-1185">Reference proteome</keyword>
<evidence type="ECO:0000313" key="1">
    <source>
        <dbReference type="EMBL" id="KAG8189060.1"/>
    </source>
</evidence>
<evidence type="ECO:0000313" key="2">
    <source>
        <dbReference type="Proteomes" id="UP000827092"/>
    </source>
</evidence>
<dbReference type="EMBL" id="JAFNEN010000222">
    <property type="protein sequence ID" value="KAG8189060.1"/>
    <property type="molecule type" value="Genomic_DNA"/>
</dbReference>
<reference evidence="1 2" key="1">
    <citation type="journal article" date="2022" name="Nat. Ecol. Evol.">
        <title>A masculinizing supergene underlies an exaggerated male reproductive morph in a spider.</title>
        <authorList>
            <person name="Hendrickx F."/>
            <person name="De Corte Z."/>
            <person name="Sonet G."/>
            <person name="Van Belleghem S.M."/>
            <person name="Kostlbacher S."/>
            <person name="Vangestel C."/>
        </authorList>
    </citation>
    <scope>NUCLEOTIDE SEQUENCE [LARGE SCALE GENOMIC DNA]</scope>
    <source>
        <strain evidence="1">W744_W776</strain>
    </source>
</reference>
<comment type="caution">
    <text evidence="1">The sequence shown here is derived from an EMBL/GenBank/DDBJ whole genome shotgun (WGS) entry which is preliminary data.</text>
</comment>
<dbReference type="Proteomes" id="UP000827092">
    <property type="component" value="Unassembled WGS sequence"/>
</dbReference>
<name>A0AAV6UX66_9ARAC</name>